<dbReference type="GO" id="GO:0006355">
    <property type="term" value="P:regulation of DNA-templated transcription"/>
    <property type="evidence" value="ECO:0007669"/>
    <property type="project" value="InterPro"/>
</dbReference>
<dbReference type="Pfam" id="PF00158">
    <property type="entry name" value="Sigma54_activat"/>
    <property type="match status" value="1"/>
</dbReference>
<protein>
    <submittedName>
        <fullName evidence="10">Transcriptional regulator, NifA subfamily, Fis Family</fullName>
    </submittedName>
</protein>
<dbReference type="SMART" id="SM00086">
    <property type="entry name" value="PAC"/>
    <property type="match status" value="1"/>
</dbReference>
<dbReference type="Gene3D" id="3.30.450.20">
    <property type="entry name" value="PAS domain"/>
    <property type="match status" value="1"/>
</dbReference>
<dbReference type="Pfam" id="PF25601">
    <property type="entry name" value="AAA_lid_14"/>
    <property type="match status" value="1"/>
</dbReference>
<dbReference type="InterPro" id="IPR002078">
    <property type="entry name" value="Sigma_54_int"/>
</dbReference>
<dbReference type="InterPro" id="IPR025662">
    <property type="entry name" value="Sigma_54_int_dom_ATP-bd_1"/>
</dbReference>
<dbReference type="SUPFAM" id="SSF46689">
    <property type="entry name" value="Homeodomain-like"/>
    <property type="match status" value="1"/>
</dbReference>
<dbReference type="PANTHER" id="PTHR32071:SF57">
    <property type="entry name" value="C4-DICARBOXYLATE TRANSPORT TRANSCRIPTIONAL REGULATORY PROTEIN DCTD"/>
    <property type="match status" value="1"/>
</dbReference>
<dbReference type="Gene3D" id="1.10.8.60">
    <property type="match status" value="1"/>
</dbReference>
<evidence type="ECO:0000313" key="10">
    <source>
        <dbReference type="EMBL" id="GAK50049.1"/>
    </source>
</evidence>
<sequence>MSQFSTTFEKTFHALFEQGTVGISITRHDGVYLDMNARFCELVGYAKEELLGKNFRDITHPDDLPQDNRYADQRGVGQIDKFGIEKRYLHKDGHPVWVTVYVSALREVDGRISGVVSVIVDVSERKRAEDELRRLKDQLQAENIYLREEIQEEHHFGEMIGQSKIFRRVLTQLKQVTPTRTTVLILGETGTGKELIARAIHHNSLRKDHPLIRVNCAALPSHLIESELFGHEKGAFTGATAKRFGRFELANGGTIFLDEIGELSLDLQAKLLRVLQDCEFERLGSSRTIRSDVRIIAATNRDLAAAARSGQFRQDLYYRLNVYPLTLPPLRERVEDIPLLVQGFTTLFSKQFNKSITRIPQATMERLQRYSWPGNIRELRNLVERAIITAQDDTLRIDLPETETPKGKRDGTLEEIERDYILRILDKTGWRIQGQSGAADLLGLNPGTLRSRMRKLGIVRPP</sequence>
<dbReference type="Gene3D" id="1.10.10.60">
    <property type="entry name" value="Homeodomain-like"/>
    <property type="match status" value="1"/>
</dbReference>
<feature type="domain" description="PAS" evidence="8">
    <location>
        <begin position="8"/>
        <end position="63"/>
    </location>
</feature>
<dbReference type="SUPFAM" id="SSF52540">
    <property type="entry name" value="P-loop containing nucleoside triphosphate hydrolases"/>
    <property type="match status" value="1"/>
</dbReference>
<feature type="domain" description="PAC" evidence="9">
    <location>
        <begin position="82"/>
        <end position="134"/>
    </location>
</feature>
<dbReference type="InterPro" id="IPR013655">
    <property type="entry name" value="PAS_fold_3"/>
</dbReference>
<dbReference type="PROSITE" id="PS50045">
    <property type="entry name" value="SIGMA54_INTERACT_4"/>
    <property type="match status" value="1"/>
</dbReference>
<dbReference type="InterPro" id="IPR009057">
    <property type="entry name" value="Homeodomain-like_sf"/>
</dbReference>
<dbReference type="EMBL" id="DF820455">
    <property type="protein sequence ID" value="GAK50049.1"/>
    <property type="molecule type" value="Genomic_DNA"/>
</dbReference>
<dbReference type="InterPro" id="IPR000014">
    <property type="entry name" value="PAS"/>
</dbReference>
<dbReference type="SMART" id="SM00091">
    <property type="entry name" value="PAS"/>
    <property type="match status" value="1"/>
</dbReference>
<dbReference type="InterPro" id="IPR025943">
    <property type="entry name" value="Sigma_54_int_dom_ATP-bd_2"/>
</dbReference>
<dbReference type="InterPro" id="IPR027417">
    <property type="entry name" value="P-loop_NTPase"/>
</dbReference>
<dbReference type="PROSITE" id="PS00675">
    <property type="entry name" value="SIGMA54_INTERACT_1"/>
    <property type="match status" value="1"/>
</dbReference>
<evidence type="ECO:0000256" key="5">
    <source>
        <dbReference type="ARBA" id="ARBA00023163"/>
    </source>
</evidence>
<dbReference type="Pfam" id="PF02954">
    <property type="entry name" value="HTH_8"/>
    <property type="match status" value="1"/>
</dbReference>
<keyword evidence="3" id="KW-0805">Transcription regulation</keyword>
<dbReference type="GO" id="GO:0043565">
    <property type="term" value="F:sequence-specific DNA binding"/>
    <property type="evidence" value="ECO:0007669"/>
    <property type="project" value="InterPro"/>
</dbReference>
<dbReference type="PROSITE" id="PS00676">
    <property type="entry name" value="SIGMA54_INTERACT_2"/>
    <property type="match status" value="1"/>
</dbReference>
<dbReference type="AlphaFoldDB" id="A0A0S6VX49"/>
<dbReference type="InterPro" id="IPR035965">
    <property type="entry name" value="PAS-like_dom_sf"/>
</dbReference>
<dbReference type="InterPro" id="IPR002197">
    <property type="entry name" value="HTH_Fis"/>
</dbReference>
<dbReference type="InterPro" id="IPR025944">
    <property type="entry name" value="Sigma_54_int_dom_CS"/>
</dbReference>
<dbReference type="CDD" id="cd00130">
    <property type="entry name" value="PAS"/>
    <property type="match status" value="1"/>
</dbReference>
<dbReference type="PANTHER" id="PTHR32071">
    <property type="entry name" value="TRANSCRIPTIONAL REGULATORY PROTEIN"/>
    <property type="match status" value="1"/>
</dbReference>
<keyword evidence="4" id="KW-0238">DNA-binding</keyword>
<keyword evidence="2" id="KW-0067">ATP-binding</keyword>
<proteinExistence type="predicted"/>
<evidence type="ECO:0000256" key="2">
    <source>
        <dbReference type="ARBA" id="ARBA00022840"/>
    </source>
</evidence>
<dbReference type="InterPro" id="IPR058031">
    <property type="entry name" value="AAA_lid_NorR"/>
</dbReference>
<dbReference type="SUPFAM" id="SSF55785">
    <property type="entry name" value="PYP-like sensor domain (PAS domain)"/>
    <property type="match status" value="1"/>
</dbReference>
<evidence type="ECO:0000256" key="6">
    <source>
        <dbReference type="SAM" id="Coils"/>
    </source>
</evidence>
<dbReference type="InterPro" id="IPR001610">
    <property type="entry name" value="PAC"/>
</dbReference>
<dbReference type="FunFam" id="3.40.50.300:FF:000006">
    <property type="entry name" value="DNA-binding transcriptional regulator NtrC"/>
    <property type="match status" value="1"/>
</dbReference>
<dbReference type="PROSITE" id="PS50113">
    <property type="entry name" value="PAC"/>
    <property type="match status" value="1"/>
</dbReference>
<organism evidence="10">
    <name type="scientific">Candidatus Moduliflexus flocculans</name>
    <dbReference type="NCBI Taxonomy" id="1499966"/>
    <lineage>
        <taxon>Bacteria</taxon>
        <taxon>Candidatus Moduliflexota</taxon>
        <taxon>Candidatus Moduliflexia</taxon>
        <taxon>Candidatus Moduliflexales</taxon>
        <taxon>Candidatus Moduliflexaceae</taxon>
    </lineage>
</organism>
<name>A0A0S6VX49_9BACT</name>
<keyword evidence="6" id="KW-0175">Coiled coil</keyword>
<keyword evidence="1" id="KW-0547">Nucleotide-binding</keyword>
<gene>
    <name evidence="10" type="ORF">U14_01274</name>
</gene>
<evidence type="ECO:0000256" key="3">
    <source>
        <dbReference type="ARBA" id="ARBA00023015"/>
    </source>
</evidence>
<dbReference type="HOGENOM" id="CLU_000445_0_6_0"/>
<feature type="coiled-coil region" evidence="6">
    <location>
        <begin position="122"/>
        <end position="152"/>
    </location>
</feature>
<evidence type="ECO:0000259" key="9">
    <source>
        <dbReference type="PROSITE" id="PS50113"/>
    </source>
</evidence>
<dbReference type="InterPro" id="IPR003593">
    <property type="entry name" value="AAA+_ATPase"/>
</dbReference>
<dbReference type="SMART" id="SM00382">
    <property type="entry name" value="AAA"/>
    <property type="match status" value="1"/>
</dbReference>
<dbReference type="Pfam" id="PF08447">
    <property type="entry name" value="PAS_3"/>
    <property type="match status" value="1"/>
</dbReference>
<evidence type="ECO:0000259" key="7">
    <source>
        <dbReference type="PROSITE" id="PS50045"/>
    </source>
</evidence>
<evidence type="ECO:0000256" key="1">
    <source>
        <dbReference type="ARBA" id="ARBA00022741"/>
    </source>
</evidence>
<dbReference type="STRING" id="1499966.U14_01274"/>
<dbReference type="PROSITE" id="PS00688">
    <property type="entry name" value="SIGMA54_INTERACT_3"/>
    <property type="match status" value="1"/>
</dbReference>
<dbReference type="PROSITE" id="PS50112">
    <property type="entry name" value="PAS"/>
    <property type="match status" value="1"/>
</dbReference>
<evidence type="ECO:0000256" key="4">
    <source>
        <dbReference type="ARBA" id="ARBA00023125"/>
    </source>
</evidence>
<dbReference type="GO" id="GO:0005524">
    <property type="term" value="F:ATP binding"/>
    <property type="evidence" value="ECO:0007669"/>
    <property type="project" value="UniProtKB-KW"/>
</dbReference>
<accession>A0A0S6VX49</accession>
<dbReference type="InterPro" id="IPR000700">
    <property type="entry name" value="PAS-assoc_C"/>
</dbReference>
<evidence type="ECO:0000259" key="8">
    <source>
        <dbReference type="PROSITE" id="PS50112"/>
    </source>
</evidence>
<evidence type="ECO:0000313" key="11">
    <source>
        <dbReference type="Proteomes" id="UP000030700"/>
    </source>
</evidence>
<dbReference type="CDD" id="cd00009">
    <property type="entry name" value="AAA"/>
    <property type="match status" value="1"/>
</dbReference>
<reference evidence="10" key="1">
    <citation type="journal article" date="2015" name="PeerJ">
        <title>First genomic representation of candidate bacterial phylum KSB3 points to enhanced environmental sensing as a trigger of wastewater bulking.</title>
        <authorList>
            <person name="Sekiguchi Y."/>
            <person name="Ohashi A."/>
            <person name="Parks D.H."/>
            <person name="Yamauchi T."/>
            <person name="Tyson G.W."/>
            <person name="Hugenholtz P."/>
        </authorList>
    </citation>
    <scope>NUCLEOTIDE SEQUENCE [LARGE SCALE GENOMIC DNA]</scope>
</reference>
<dbReference type="NCBIfam" id="TIGR00229">
    <property type="entry name" value="sensory_box"/>
    <property type="match status" value="1"/>
</dbReference>
<keyword evidence="5" id="KW-0804">Transcription</keyword>
<dbReference type="Proteomes" id="UP000030700">
    <property type="component" value="Unassembled WGS sequence"/>
</dbReference>
<keyword evidence="11" id="KW-1185">Reference proteome</keyword>
<dbReference type="Gene3D" id="3.40.50.300">
    <property type="entry name" value="P-loop containing nucleotide triphosphate hydrolases"/>
    <property type="match status" value="1"/>
</dbReference>
<feature type="domain" description="Sigma-54 factor interaction" evidence="7">
    <location>
        <begin position="159"/>
        <end position="388"/>
    </location>
</feature>